<feature type="DNA-binding region" description="H-T-H motif" evidence="2">
    <location>
        <begin position="29"/>
        <end position="48"/>
    </location>
</feature>
<keyword evidence="5" id="KW-1185">Reference proteome</keyword>
<dbReference type="RefSeq" id="WP_332902162.1">
    <property type="nucleotide sequence ID" value="NZ_JBAGLP010000118.1"/>
</dbReference>
<dbReference type="Gene3D" id="1.10.357.10">
    <property type="entry name" value="Tetracycline Repressor, domain 2"/>
    <property type="match status" value="1"/>
</dbReference>
<comment type="caution">
    <text evidence="4">The sequence shown here is derived from an EMBL/GenBank/DDBJ whole genome shotgun (WGS) entry which is preliminary data.</text>
</comment>
<evidence type="ECO:0000313" key="5">
    <source>
        <dbReference type="Proteomes" id="UP001310387"/>
    </source>
</evidence>
<name>A0ABU7Z802_9MICO</name>
<dbReference type="InterPro" id="IPR001647">
    <property type="entry name" value="HTH_TetR"/>
</dbReference>
<dbReference type="EMBL" id="JBAGLP010000118">
    <property type="protein sequence ID" value="MEG3615516.1"/>
    <property type="molecule type" value="Genomic_DNA"/>
</dbReference>
<gene>
    <name evidence="4" type="ORF">V5O49_10315</name>
</gene>
<accession>A0ABU7Z802</accession>
<organism evidence="4 5">
    <name type="scientific">Isoptericola haloaureus</name>
    <dbReference type="NCBI Taxonomy" id="1542902"/>
    <lineage>
        <taxon>Bacteria</taxon>
        <taxon>Bacillati</taxon>
        <taxon>Actinomycetota</taxon>
        <taxon>Actinomycetes</taxon>
        <taxon>Micrococcales</taxon>
        <taxon>Promicromonosporaceae</taxon>
        <taxon>Isoptericola</taxon>
    </lineage>
</organism>
<evidence type="ECO:0000259" key="3">
    <source>
        <dbReference type="PROSITE" id="PS50977"/>
    </source>
</evidence>
<dbReference type="InterPro" id="IPR009057">
    <property type="entry name" value="Homeodomain-like_sf"/>
</dbReference>
<proteinExistence type="predicted"/>
<keyword evidence="1 2" id="KW-0238">DNA-binding</keyword>
<protein>
    <submittedName>
        <fullName evidence="4">TetR/AcrR family transcriptional regulator</fullName>
    </submittedName>
</protein>
<reference evidence="4" key="1">
    <citation type="journal article" date="2024" name="Antonie Van Leeuwenhoek">
        <title>Isoptericola haloaureus sp. nov., a dimorphic actinobacterium isolated from mangrove sediments of southeast India, implicating biosaline agricultural significance through nitrogen fixation and salt tolerance genes.</title>
        <authorList>
            <person name="Prathaban M."/>
            <person name="Prathiviraj R."/>
            <person name="Ravichandran M."/>
            <person name="Natarajan S.D."/>
            <person name="Sobanaa M."/>
            <person name="Hari Krishna Kumar S."/>
            <person name="Chandrasekar V."/>
            <person name="Selvin J."/>
        </authorList>
    </citation>
    <scope>NUCLEOTIDE SEQUENCE</scope>
    <source>
        <strain evidence="4">MP1014</strain>
    </source>
</reference>
<evidence type="ECO:0000256" key="2">
    <source>
        <dbReference type="PROSITE-ProRule" id="PRU00335"/>
    </source>
</evidence>
<evidence type="ECO:0000313" key="4">
    <source>
        <dbReference type="EMBL" id="MEG3615516.1"/>
    </source>
</evidence>
<dbReference type="Pfam" id="PF00440">
    <property type="entry name" value="TetR_N"/>
    <property type="match status" value="1"/>
</dbReference>
<reference evidence="4" key="2">
    <citation type="submission" date="2024-02" db="EMBL/GenBank/DDBJ databases">
        <authorList>
            <person name="Prathaban M."/>
            <person name="Mythili R."/>
            <person name="Sharmila Devi N."/>
            <person name="Sobanaa M."/>
            <person name="Prathiviraj R."/>
            <person name="Selvin J."/>
        </authorList>
    </citation>
    <scope>NUCLEOTIDE SEQUENCE</scope>
    <source>
        <strain evidence="4">MP1014</strain>
    </source>
</reference>
<dbReference type="Proteomes" id="UP001310387">
    <property type="component" value="Unassembled WGS sequence"/>
</dbReference>
<dbReference type="SUPFAM" id="SSF46689">
    <property type="entry name" value="Homeodomain-like"/>
    <property type="match status" value="1"/>
</dbReference>
<evidence type="ECO:0000256" key="1">
    <source>
        <dbReference type="ARBA" id="ARBA00023125"/>
    </source>
</evidence>
<feature type="domain" description="HTH tetR-type" evidence="3">
    <location>
        <begin position="6"/>
        <end position="66"/>
    </location>
</feature>
<dbReference type="PROSITE" id="PS50977">
    <property type="entry name" value="HTH_TETR_2"/>
    <property type="match status" value="1"/>
</dbReference>
<sequence>MDPRQRRTRASLRAAILELAGQRPVGELTVAEVARAAGVTRDTFYRHTTSPTELLAGVLEEELRRIEPPQHGEPDEFVRAETQLLHHVVDHRAIYRAALVDGADGRLREVLHTVIAARLDEYLRANPQAAPAIPGGLPATDARAVLVAYSAAGTVGAISAWLRADGDRADIPALARTIVAGGPPAWYEPPAPTGQGAHP</sequence>